<feature type="region of interest" description="Disordered" evidence="1">
    <location>
        <begin position="1"/>
        <end position="51"/>
    </location>
</feature>
<feature type="compositionally biased region" description="Basic and acidic residues" evidence="1">
    <location>
        <begin position="17"/>
        <end position="40"/>
    </location>
</feature>
<accession>B4QHU7</accession>
<dbReference type="OMA" id="PAKQHRL"/>
<keyword evidence="3" id="KW-1185">Reference proteome</keyword>
<reference evidence="2 3" key="1">
    <citation type="journal article" date="2007" name="Nature">
        <title>Evolution of genes and genomes on the Drosophila phylogeny.</title>
        <authorList>
            <consortium name="Drosophila 12 Genomes Consortium"/>
            <person name="Clark A.G."/>
            <person name="Eisen M.B."/>
            <person name="Smith D.R."/>
            <person name="Bergman C.M."/>
            <person name="Oliver B."/>
            <person name="Markow T.A."/>
            <person name="Kaufman T.C."/>
            <person name="Kellis M."/>
            <person name="Gelbart W."/>
            <person name="Iyer V.N."/>
            <person name="Pollard D.A."/>
            <person name="Sackton T.B."/>
            <person name="Larracuente A.M."/>
            <person name="Singh N.D."/>
            <person name="Abad J.P."/>
            <person name="Abt D.N."/>
            <person name="Adryan B."/>
            <person name="Aguade M."/>
            <person name="Akashi H."/>
            <person name="Anderson W.W."/>
            <person name="Aquadro C.F."/>
            <person name="Ardell D.H."/>
            <person name="Arguello R."/>
            <person name="Artieri C.G."/>
            <person name="Barbash D.A."/>
            <person name="Barker D."/>
            <person name="Barsanti P."/>
            <person name="Batterham P."/>
            <person name="Batzoglou S."/>
            <person name="Begun D."/>
            <person name="Bhutkar A."/>
            <person name="Blanco E."/>
            <person name="Bosak S.A."/>
            <person name="Bradley R.K."/>
            <person name="Brand A.D."/>
            <person name="Brent M.R."/>
            <person name="Brooks A.N."/>
            <person name="Brown R.H."/>
            <person name="Butlin R.K."/>
            <person name="Caggese C."/>
            <person name="Calvi B.R."/>
            <person name="Bernardo de Carvalho A."/>
            <person name="Caspi A."/>
            <person name="Castrezana S."/>
            <person name="Celniker S.E."/>
            <person name="Chang J.L."/>
            <person name="Chapple C."/>
            <person name="Chatterji S."/>
            <person name="Chinwalla A."/>
            <person name="Civetta A."/>
            <person name="Clifton S.W."/>
            <person name="Comeron J.M."/>
            <person name="Costello J.C."/>
            <person name="Coyne J.A."/>
            <person name="Daub J."/>
            <person name="David R.G."/>
            <person name="Delcher A.L."/>
            <person name="Delehaunty K."/>
            <person name="Do C.B."/>
            <person name="Ebling H."/>
            <person name="Edwards K."/>
            <person name="Eickbush T."/>
            <person name="Evans J.D."/>
            <person name="Filipski A."/>
            <person name="Findeiss S."/>
            <person name="Freyhult E."/>
            <person name="Fulton L."/>
            <person name="Fulton R."/>
            <person name="Garcia A.C."/>
            <person name="Gardiner A."/>
            <person name="Garfield D.A."/>
            <person name="Garvin B.E."/>
            <person name="Gibson G."/>
            <person name="Gilbert D."/>
            <person name="Gnerre S."/>
            <person name="Godfrey J."/>
            <person name="Good R."/>
            <person name="Gotea V."/>
            <person name="Gravely B."/>
            <person name="Greenberg A.J."/>
            <person name="Griffiths-Jones S."/>
            <person name="Gross S."/>
            <person name="Guigo R."/>
            <person name="Gustafson E.A."/>
            <person name="Haerty W."/>
            <person name="Hahn M.W."/>
            <person name="Halligan D.L."/>
            <person name="Halpern A.L."/>
            <person name="Halter G.M."/>
            <person name="Han M.V."/>
            <person name="Heger A."/>
            <person name="Hillier L."/>
            <person name="Hinrichs A.S."/>
            <person name="Holmes I."/>
            <person name="Hoskins R.A."/>
            <person name="Hubisz M.J."/>
            <person name="Hultmark D."/>
            <person name="Huntley M.A."/>
            <person name="Jaffe D.B."/>
            <person name="Jagadeeshan S."/>
            <person name="Jeck W.R."/>
            <person name="Johnson J."/>
            <person name="Jones C.D."/>
            <person name="Jordan W.C."/>
            <person name="Karpen G.H."/>
            <person name="Kataoka E."/>
            <person name="Keightley P.D."/>
            <person name="Kheradpour P."/>
            <person name="Kirkness E.F."/>
            <person name="Koerich L.B."/>
            <person name="Kristiansen K."/>
            <person name="Kudrna D."/>
            <person name="Kulathinal R.J."/>
            <person name="Kumar S."/>
            <person name="Kwok R."/>
            <person name="Lander E."/>
            <person name="Langley C.H."/>
            <person name="Lapoint R."/>
            <person name="Lazzaro B.P."/>
            <person name="Lee S.J."/>
            <person name="Levesque L."/>
            <person name="Li R."/>
            <person name="Lin C.F."/>
            <person name="Lin M.F."/>
            <person name="Lindblad-Toh K."/>
            <person name="Llopart A."/>
            <person name="Long M."/>
            <person name="Low L."/>
            <person name="Lozovsky E."/>
            <person name="Lu J."/>
            <person name="Luo M."/>
            <person name="Machado C.A."/>
            <person name="Makalowski W."/>
            <person name="Marzo M."/>
            <person name="Matsuda M."/>
            <person name="Matzkin L."/>
            <person name="McAllister B."/>
            <person name="McBride C.S."/>
            <person name="McKernan B."/>
            <person name="McKernan K."/>
            <person name="Mendez-Lago M."/>
            <person name="Minx P."/>
            <person name="Mollenhauer M.U."/>
            <person name="Montooth K."/>
            <person name="Mount S.M."/>
            <person name="Mu X."/>
            <person name="Myers E."/>
            <person name="Negre B."/>
            <person name="Newfeld S."/>
            <person name="Nielsen R."/>
            <person name="Noor M.A."/>
            <person name="O'Grady P."/>
            <person name="Pachter L."/>
            <person name="Papaceit M."/>
            <person name="Parisi M.J."/>
            <person name="Parisi M."/>
            <person name="Parts L."/>
            <person name="Pedersen J.S."/>
            <person name="Pesole G."/>
            <person name="Phillippy A.M."/>
            <person name="Ponting C.P."/>
            <person name="Pop M."/>
            <person name="Porcelli D."/>
            <person name="Powell J.R."/>
            <person name="Prohaska S."/>
            <person name="Pruitt K."/>
            <person name="Puig M."/>
            <person name="Quesneville H."/>
            <person name="Ram K.R."/>
            <person name="Rand D."/>
            <person name="Rasmussen M.D."/>
            <person name="Reed L.K."/>
            <person name="Reenan R."/>
            <person name="Reily A."/>
            <person name="Remington K.A."/>
            <person name="Rieger T.T."/>
            <person name="Ritchie M.G."/>
            <person name="Robin C."/>
            <person name="Rogers Y.H."/>
            <person name="Rohde C."/>
            <person name="Rozas J."/>
            <person name="Rubenfield M.J."/>
            <person name="Ruiz A."/>
            <person name="Russo S."/>
            <person name="Salzberg S.L."/>
            <person name="Sanchez-Gracia A."/>
            <person name="Saranga D.J."/>
            <person name="Sato H."/>
            <person name="Schaeffer S.W."/>
            <person name="Schatz M.C."/>
            <person name="Schlenke T."/>
            <person name="Schwartz R."/>
            <person name="Segarra C."/>
            <person name="Singh R.S."/>
            <person name="Sirot L."/>
            <person name="Sirota M."/>
            <person name="Sisneros N.B."/>
            <person name="Smith C.D."/>
            <person name="Smith T.F."/>
            <person name="Spieth J."/>
            <person name="Stage D.E."/>
            <person name="Stark A."/>
            <person name="Stephan W."/>
            <person name="Strausberg R.L."/>
            <person name="Strempel S."/>
            <person name="Sturgill D."/>
            <person name="Sutton G."/>
            <person name="Sutton G.G."/>
            <person name="Tao W."/>
            <person name="Teichmann S."/>
            <person name="Tobari Y.N."/>
            <person name="Tomimura Y."/>
            <person name="Tsolas J.M."/>
            <person name="Valente V.L."/>
            <person name="Venter E."/>
            <person name="Venter J.C."/>
            <person name="Vicario S."/>
            <person name="Vieira F.G."/>
            <person name="Vilella A.J."/>
            <person name="Villasante A."/>
            <person name="Walenz B."/>
            <person name="Wang J."/>
            <person name="Wasserman M."/>
            <person name="Watts T."/>
            <person name="Wilson D."/>
            <person name="Wilson R.K."/>
            <person name="Wing R.A."/>
            <person name="Wolfner M.F."/>
            <person name="Wong A."/>
            <person name="Wong G.K."/>
            <person name="Wu C.I."/>
            <person name="Wu G."/>
            <person name="Yamamoto D."/>
            <person name="Yang H.P."/>
            <person name="Yang S.P."/>
            <person name="Yorke J.A."/>
            <person name="Yoshida K."/>
            <person name="Zdobnov E."/>
            <person name="Zhang P."/>
            <person name="Zhang Y."/>
            <person name="Zimin A.V."/>
            <person name="Baldwin J."/>
            <person name="Abdouelleil A."/>
            <person name="Abdulkadir J."/>
            <person name="Abebe A."/>
            <person name="Abera B."/>
            <person name="Abreu J."/>
            <person name="Acer S.C."/>
            <person name="Aftuck L."/>
            <person name="Alexander A."/>
            <person name="An P."/>
            <person name="Anderson E."/>
            <person name="Anderson S."/>
            <person name="Arachi H."/>
            <person name="Azer M."/>
            <person name="Bachantsang P."/>
            <person name="Barry A."/>
            <person name="Bayul T."/>
            <person name="Berlin A."/>
            <person name="Bessette D."/>
            <person name="Bloom T."/>
            <person name="Blye J."/>
            <person name="Boguslavskiy L."/>
            <person name="Bonnet C."/>
            <person name="Boukhgalter B."/>
            <person name="Bourzgui I."/>
            <person name="Brown A."/>
            <person name="Cahill P."/>
            <person name="Channer S."/>
            <person name="Cheshatsang Y."/>
            <person name="Chuda L."/>
            <person name="Citroen M."/>
            <person name="Collymore A."/>
            <person name="Cooke P."/>
            <person name="Costello M."/>
            <person name="D'Aco K."/>
            <person name="Daza R."/>
            <person name="De Haan G."/>
            <person name="DeGray S."/>
            <person name="DeMaso C."/>
            <person name="Dhargay N."/>
            <person name="Dooley K."/>
            <person name="Dooley E."/>
            <person name="Doricent M."/>
            <person name="Dorje P."/>
            <person name="Dorjee K."/>
            <person name="Dupes A."/>
            <person name="Elong R."/>
            <person name="Falk J."/>
            <person name="Farina A."/>
            <person name="Faro S."/>
            <person name="Ferguson D."/>
            <person name="Fisher S."/>
            <person name="Foley C.D."/>
            <person name="Franke A."/>
            <person name="Friedrich D."/>
            <person name="Gadbois L."/>
            <person name="Gearin G."/>
            <person name="Gearin C.R."/>
            <person name="Giannoukos G."/>
            <person name="Goode T."/>
            <person name="Graham J."/>
            <person name="Grandbois E."/>
            <person name="Grewal S."/>
            <person name="Gyaltsen K."/>
            <person name="Hafez N."/>
            <person name="Hagos B."/>
            <person name="Hall J."/>
            <person name="Henson C."/>
            <person name="Hollinger A."/>
            <person name="Honan T."/>
            <person name="Huard M.D."/>
            <person name="Hughes L."/>
            <person name="Hurhula B."/>
            <person name="Husby M.E."/>
            <person name="Kamat A."/>
            <person name="Kanga B."/>
            <person name="Kashin S."/>
            <person name="Khazanovich D."/>
            <person name="Kisner P."/>
            <person name="Lance K."/>
            <person name="Lara M."/>
            <person name="Lee W."/>
            <person name="Lennon N."/>
            <person name="Letendre F."/>
            <person name="LeVine R."/>
            <person name="Lipovsky A."/>
            <person name="Liu X."/>
            <person name="Liu J."/>
            <person name="Liu S."/>
            <person name="Lokyitsang T."/>
            <person name="Lokyitsang Y."/>
            <person name="Lubonja R."/>
            <person name="Lui A."/>
            <person name="MacDonald P."/>
            <person name="Magnisalis V."/>
            <person name="Maru K."/>
            <person name="Matthews C."/>
            <person name="McCusker W."/>
            <person name="McDonough S."/>
            <person name="Mehta T."/>
            <person name="Meldrim J."/>
            <person name="Meneus L."/>
            <person name="Mihai O."/>
            <person name="Mihalev A."/>
            <person name="Mihova T."/>
            <person name="Mittelman R."/>
            <person name="Mlenga V."/>
            <person name="Montmayeur A."/>
            <person name="Mulrain L."/>
            <person name="Navidi A."/>
            <person name="Naylor J."/>
            <person name="Negash T."/>
            <person name="Nguyen T."/>
            <person name="Nguyen N."/>
            <person name="Nicol R."/>
            <person name="Norbu C."/>
            <person name="Norbu N."/>
            <person name="Novod N."/>
            <person name="O'Neill B."/>
            <person name="Osman S."/>
            <person name="Markiewicz E."/>
            <person name="Oyono O.L."/>
            <person name="Patti C."/>
            <person name="Phunkhang P."/>
            <person name="Pierre F."/>
            <person name="Priest M."/>
            <person name="Raghuraman S."/>
            <person name="Rege F."/>
            <person name="Reyes R."/>
            <person name="Rise C."/>
            <person name="Rogov P."/>
            <person name="Ross K."/>
            <person name="Ryan E."/>
            <person name="Settipalli S."/>
            <person name="Shea T."/>
            <person name="Sherpa N."/>
            <person name="Shi L."/>
            <person name="Shih D."/>
            <person name="Sparrow T."/>
            <person name="Spaulding J."/>
            <person name="Stalker J."/>
            <person name="Stange-Thomann N."/>
            <person name="Stavropoulos S."/>
            <person name="Stone C."/>
            <person name="Strader C."/>
            <person name="Tesfaye S."/>
            <person name="Thomson T."/>
            <person name="Thoulutsang Y."/>
            <person name="Thoulutsang D."/>
            <person name="Topham K."/>
            <person name="Topping I."/>
            <person name="Tsamla T."/>
            <person name="Vassiliev H."/>
            <person name="Vo A."/>
            <person name="Wangchuk T."/>
            <person name="Wangdi T."/>
            <person name="Weiand M."/>
            <person name="Wilkinson J."/>
            <person name="Wilson A."/>
            <person name="Yadav S."/>
            <person name="Young G."/>
            <person name="Yu Q."/>
            <person name="Zembek L."/>
            <person name="Zhong D."/>
            <person name="Zimmer A."/>
            <person name="Zwirko Z."/>
            <person name="Jaffe D.B."/>
            <person name="Alvarez P."/>
            <person name="Brockman W."/>
            <person name="Butler J."/>
            <person name="Chin C."/>
            <person name="Gnerre S."/>
            <person name="Grabherr M."/>
            <person name="Kleber M."/>
            <person name="Mauceli E."/>
            <person name="MacCallum I."/>
        </authorList>
    </citation>
    <scope>NUCLEOTIDE SEQUENCE [LARGE SCALE GENOMIC DNA]</scope>
    <source>
        <strain evidence="3">white501</strain>
    </source>
</reference>
<sequence length="51" mass="5769">MSNHRKTTTTGHSAAKGAKELQRNRDGQSKRERKREEGPAKQHRLTAANSR</sequence>
<evidence type="ECO:0000256" key="1">
    <source>
        <dbReference type="SAM" id="MobiDB-lite"/>
    </source>
</evidence>
<proteinExistence type="predicted"/>
<gene>
    <name evidence="2" type="primary">Dsim\GD10034</name>
    <name evidence="2" type="ORF">Dsim_GD10034</name>
</gene>
<evidence type="ECO:0000313" key="3">
    <source>
        <dbReference type="Proteomes" id="UP000000304"/>
    </source>
</evidence>
<name>B4QHU7_DROSI</name>
<protein>
    <submittedName>
        <fullName evidence="2">GD10034</fullName>
    </submittedName>
</protein>
<dbReference type="AlphaFoldDB" id="B4QHU7"/>
<organism evidence="2 3">
    <name type="scientific">Drosophila simulans</name>
    <name type="common">Fruit fly</name>
    <dbReference type="NCBI Taxonomy" id="7240"/>
    <lineage>
        <taxon>Eukaryota</taxon>
        <taxon>Metazoa</taxon>
        <taxon>Ecdysozoa</taxon>
        <taxon>Arthropoda</taxon>
        <taxon>Hexapoda</taxon>
        <taxon>Insecta</taxon>
        <taxon>Pterygota</taxon>
        <taxon>Neoptera</taxon>
        <taxon>Endopterygota</taxon>
        <taxon>Diptera</taxon>
        <taxon>Brachycera</taxon>
        <taxon>Muscomorpha</taxon>
        <taxon>Ephydroidea</taxon>
        <taxon>Drosophilidae</taxon>
        <taxon>Drosophila</taxon>
        <taxon>Sophophora</taxon>
    </lineage>
</organism>
<evidence type="ECO:0000313" key="2">
    <source>
        <dbReference type="EMBL" id="EDX06431.1"/>
    </source>
</evidence>
<dbReference type="Proteomes" id="UP000000304">
    <property type="component" value="Chromosome 2R"/>
</dbReference>
<dbReference type="EMBL" id="CM000362">
    <property type="protein sequence ID" value="EDX06431.1"/>
    <property type="molecule type" value="Genomic_DNA"/>
</dbReference>
<dbReference type="HOGENOM" id="CLU_3108647_0_0_1"/>